<dbReference type="Proteomes" id="UP000050525">
    <property type="component" value="Unassembled WGS sequence"/>
</dbReference>
<evidence type="ECO:0000313" key="1">
    <source>
        <dbReference type="EMBL" id="KYO40059.1"/>
    </source>
</evidence>
<sequence length="193" mass="20259">MMSTAHPASKDVGEAALVVNKTLQNDGEIAFMVDECLDVLRWAGDGDVDAVHGSQVVGEAYAEEASNHILRVDEVDAVVGRDILDDQAHLPECLPSCVLAHTELVGDVVETAEGGQLHDSDRHLLLQTHVEGLDPPFVIPGAQANPFPPVAAGGANPELDLVGLEVVLEHPGVHGILDGLVVVGHVKVVVMFG</sequence>
<proteinExistence type="predicted"/>
<dbReference type="EMBL" id="AKHW03002098">
    <property type="protein sequence ID" value="KYO40059.1"/>
    <property type="molecule type" value="Genomic_DNA"/>
</dbReference>
<reference evidence="1 2" key="1">
    <citation type="journal article" date="2012" name="Genome Biol.">
        <title>Sequencing three crocodilian genomes to illuminate the evolution of archosaurs and amniotes.</title>
        <authorList>
            <person name="St John J.A."/>
            <person name="Braun E.L."/>
            <person name="Isberg S.R."/>
            <person name="Miles L.G."/>
            <person name="Chong A.Y."/>
            <person name="Gongora J."/>
            <person name="Dalzell P."/>
            <person name="Moran C."/>
            <person name="Bed'hom B."/>
            <person name="Abzhanov A."/>
            <person name="Burgess S.C."/>
            <person name="Cooksey A.M."/>
            <person name="Castoe T.A."/>
            <person name="Crawford N.G."/>
            <person name="Densmore L.D."/>
            <person name="Drew J.C."/>
            <person name="Edwards S.V."/>
            <person name="Faircloth B.C."/>
            <person name="Fujita M.K."/>
            <person name="Greenwold M.J."/>
            <person name="Hoffmann F.G."/>
            <person name="Howard J.M."/>
            <person name="Iguchi T."/>
            <person name="Janes D.E."/>
            <person name="Khan S.Y."/>
            <person name="Kohno S."/>
            <person name="de Koning A.J."/>
            <person name="Lance S.L."/>
            <person name="McCarthy F.M."/>
            <person name="McCormack J.E."/>
            <person name="Merchant M.E."/>
            <person name="Peterson D.G."/>
            <person name="Pollock D.D."/>
            <person name="Pourmand N."/>
            <person name="Raney B.J."/>
            <person name="Roessler K.A."/>
            <person name="Sanford J.R."/>
            <person name="Sawyer R.H."/>
            <person name="Schmidt C.J."/>
            <person name="Triplett E.W."/>
            <person name="Tuberville T.D."/>
            <person name="Venegas-Anaya M."/>
            <person name="Howard J.T."/>
            <person name="Jarvis E.D."/>
            <person name="Guillette L.J.Jr."/>
            <person name="Glenn T.C."/>
            <person name="Green R.E."/>
            <person name="Ray D.A."/>
        </authorList>
    </citation>
    <scope>NUCLEOTIDE SEQUENCE [LARGE SCALE GENOMIC DNA]</scope>
    <source>
        <strain evidence="1">KSC_2009_1</strain>
    </source>
</reference>
<protein>
    <submittedName>
        <fullName evidence="1">Uncharacterized protein</fullName>
    </submittedName>
</protein>
<gene>
    <name evidence="1" type="ORF">Y1Q_0006592</name>
</gene>
<evidence type="ECO:0000313" key="2">
    <source>
        <dbReference type="Proteomes" id="UP000050525"/>
    </source>
</evidence>
<organism evidence="1 2">
    <name type="scientific">Alligator mississippiensis</name>
    <name type="common">American alligator</name>
    <dbReference type="NCBI Taxonomy" id="8496"/>
    <lineage>
        <taxon>Eukaryota</taxon>
        <taxon>Metazoa</taxon>
        <taxon>Chordata</taxon>
        <taxon>Craniata</taxon>
        <taxon>Vertebrata</taxon>
        <taxon>Euteleostomi</taxon>
        <taxon>Archelosauria</taxon>
        <taxon>Archosauria</taxon>
        <taxon>Crocodylia</taxon>
        <taxon>Alligatoridae</taxon>
        <taxon>Alligatorinae</taxon>
        <taxon>Alligator</taxon>
    </lineage>
</organism>
<keyword evidence="2" id="KW-1185">Reference proteome</keyword>
<comment type="caution">
    <text evidence="1">The sequence shown here is derived from an EMBL/GenBank/DDBJ whole genome shotgun (WGS) entry which is preliminary data.</text>
</comment>
<accession>A0A151NU17</accession>
<dbReference type="AlphaFoldDB" id="A0A151NU17"/>
<name>A0A151NU17_ALLMI</name>